<keyword evidence="3" id="KW-1185">Reference proteome</keyword>
<comment type="caution">
    <text evidence="2">The sequence shown here is derived from an EMBL/GenBank/DDBJ whole genome shotgun (WGS) entry which is preliminary data.</text>
</comment>
<gene>
    <name evidence="2" type="ORF">EVAR_74323_1</name>
</gene>
<dbReference type="EMBL" id="BGZK01000004">
    <property type="protein sequence ID" value="GBO99975.1"/>
    <property type="molecule type" value="Genomic_DNA"/>
</dbReference>
<dbReference type="Proteomes" id="UP000299102">
    <property type="component" value="Unassembled WGS sequence"/>
</dbReference>
<reference evidence="2 3" key="1">
    <citation type="journal article" date="2019" name="Commun. Biol.">
        <title>The bagworm genome reveals a unique fibroin gene that provides high tensile strength.</title>
        <authorList>
            <person name="Kono N."/>
            <person name="Nakamura H."/>
            <person name="Ohtoshi R."/>
            <person name="Tomita M."/>
            <person name="Numata K."/>
            <person name="Arakawa K."/>
        </authorList>
    </citation>
    <scope>NUCLEOTIDE SEQUENCE [LARGE SCALE GENOMIC DNA]</scope>
</reference>
<sequence>MDRLGCIKASEVYVVVVYEDRGETINYPVTQPKKHRQYSRHLGTSDNKRGFVRFRTSPSTHNKDKKAELAKSRQRADKKNSESRNRIRAFLRALGRAAKSLLGKKYPKRASQEDEVNSANKP</sequence>
<organism evidence="2 3">
    <name type="scientific">Eumeta variegata</name>
    <name type="common">Bagworm moth</name>
    <name type="synonym">Eumeta japonica</name>
    <dbReference type="NCBI Taxonomy" id="151549"/>
    <lineage>
        <taxon>Eukaryota</taxon>
        <taxon>Metazoa</taxon>
        <taxon>Ecdysozoa</taxon>
        <taxon>Arthropoda</taxon>
        <taxon>Hexapoda</taxon>
        <taxon>Insecta</taxon>
        <taxon>Pterygota</taxon>
        <taxon>Neoptera</taxon>
        <taxon>Endopterygota</taxon>
        <taxon>Lepidoptera</taxon>
        <taxon>Glossata</taxon>
        <taxon>Ditrysia</taxon>
        <taxon>Tineoidea</taxon>
        <taxon>Psychidae</taxon>
        <taxon>Oiketicinae</taxon>
        <taxon>Eumeta</taxon>
    </lineage>
</organism>
<dbReference type="AlphaFoldDB" id="A0A4C1SDN8"/>
<proteinExistence type="predicted"/>
<name>A0A4C1SDN8_EUMVA</name>
<protein>
    <submittedName>
        <fullName evidence="2">Uncharacterized protein</fullName>
    </submittedName>
</protein>
<evidence type="ECO:0000313" key="3">
    <source>
        <dbReference type="Proteomes" id="UP000299102"/>
    </source>
</evidence>
<feature type="compositionally biased region" description="Basic and acidic residues" evidence="1">
    <location>
        <begin position="61"/>
        <end position="85"/>
    </location>
</feature>
<evidence type="ECO:0000256" key="1">
    <source>
        <dbReference type="SAM" id="MobiDB-lite"/>
    </source>
</evidence>
<accession>A0A4C1SDN8</accession>
<feature type="region of interest" description="Disordered" evidence="1">
    <location>
        <begin position="101"/>
        <end position="122"/>
    </location>
</feature>
<feature type="region of interest" description="Disordered" evidence="1">
    <location>
        <begin position="31"/>
        <end position="85"/>
    </location>
</feature>
<evidence type="ECO:0000313" key="2">
    <source>
        <dbReference type="EMBL" id="GBO99975.1"/>
    </source>
</evidence>